<evidence type="ECO:0000256" key="1">
    <source>
        <dbReference type="SAM" id="SignalP"/>
    </source>
</evidence>
<protein>
    <submittedName>
        <fullName evidence="2">Uncharacterized protein DUF1131</fullName>
    </submittedName>
</protein>
<evidence type="ECO:0000313" key="3">
    <source>
        <dbReference type="Proteomes" id="UP000295097"/>
    </source>
</evidence>
<dbReference type="InterPro" id="IPR038714">
    <property type="entry name" value="YfeY-like_sf"/>
</dbReference>
<dbReference type="EMBL" id="SMAR01000018">
    <property type="protein sequence ID" value="TCT37498.1"/>
    <property type="molecule type" value="Genomic_DNA"/>
</dbReference>
<dbReference type="OrthoDB" id="9809132at2"/>
<comment type="caution">
    <text evidence="2">The sequence shown here is derived from an EMBL/GenBank/DDBJ whole genome shotgun (WGS) entry which is preliminary data.</text>
</comment>
<evidence type="ECO:0000313" key="2">
    <source>
        <dbReference type="EMBL" id="TCT37498.1"/>
    </source>
</evidence>
<feature type="signal peptide" evidence="1">
    <location>
        <begin position="1"/>
        <end position="24"/>
    </location>
</feature>
<reference evidence="2 3" key="1">
    <citation type="submission" date="2019-03" db="EMBL/GenBank/DDBJ databases">
        <title>Freshwater and sediment microbial communities from various areas in North America, analyzing microbe dynamics in response to fracking.</title>
        <authorList>
            <person name="Lamendella R."/>
        </authorList>
    </citation>
    <scope>NUCLEOTIDE SEQUENCE [LARGE SCALE GENOMIC DNA]</scope>
    <source>
        <strain evidence="2 3">175.2</strain>
    </source>
</reference>
<dbReference type="AlphaFoldDB" id="A0A4V2V458"/>
<dbReference type="Pfam" id="PF06572">
    <property type="entry name" value="DUF1131"/>
    <property type="match status" value="1"/>
</dbReference>
<accession>A0A4V2V458</accession>
<keyword evidence="3" id="KW-1185">Reference proteome</keyword>
<proteinExistence type="predicted"/>
<feature type="chain" id="PRO_5020183981" evidence="1">
    <location>
        <begin position="25"/>
        <end position="174"/>
    </location>
</feature>
<dbReference type="Gene3D" id="2.60.460.10">
    <property type="entry name" value="protein yfey like domain"/>
    <property type="match status" value="1"/>
</dbReference>
<sequence length="174" mass="18256">MQNRQSFVQLGALVGMGLVIMATAGSGAIAQDNTLTVSDRGIGAISDDTPFTRQAIAEALPSFEIREESIEGEGGLYKVIIASKDGAEALRFYGYETVVRADDSDPAIPAVDGIRIGAVFSDVYRDDGEIACDAVCLAPGFENVALILSGSWDGPDGELPPLSVLSDWEVATIT</sequence>
<name>A0A4V2V458_9HYPH</name>
<organism evidence="2 3">
    <name type="scientific">Martelella mediterranea</name>
    <dbReference type="NCBI Taxonomy" id="293089"/>
    <lineage>
        <taxon>Bacteria</taxon>
        <taxon>Pseudomonadati</taxon>
        <taxon>Pseudomonadota</taxon>
        <taxon>Alphaproteobacteria</taxon>
        <taxon>Hyphomicrobiales</taxon>
        <taxon>Aurantimonadaceae</taxon>
        <taxon>Martelella</taxon>
    </lineage>
</organism>
<dbReference type="Proteomes" id="UP000295097">
    <property type="component" value="Unassembled WGS sequence"/>
</dbReference>
<dbReference type="InterPro" id="IPR010938">
    <property type="entry name" value="DUF1131"/>
</dbReference>
<keyword evidence="1" id="KW-0732">Signal</keyword>
<gene>
    <name evidence="2" type="ORF">EDC90_101880</name>
</gene>